<feature type="transmembrane region" description="Helical" evidence="5">
    <location>
        <begin position="182"/>
        <end position="204"/>
    </location>
</feature>
<evidence type="ECO:0000256" key="3">
    <source>
        <dbReference type="ARBA" id="ARBA00022989"/>
    </source>
</evidence>
<comment type="subcellular location">
    <subcellularLocation>
        <location evidence="1">Membrane</location>
    </subcellularLocation>
</comment>
<dbReference type="Gene3D" id="1.20.1070.10">
    <property type="entry name" value="Rhodopsin 7-helix transmembrane proteins"/>
    <property type="match status" value="1"/>
</dbReference>
<evidence type="ECO:0000256" key="4">
    <source>
        <dbReference type="ARBA" id="ARBA00023136"/>
    </source>
</evidence>
<dbReference type="PANTHER" id="PTHR47023:SF1">
    <property type="entry name" value="SEX PEPTIDE RECEPTOR"/>
    <property type="match status" value="1"/>
</dbReference>
<dbReference type="PROSITE" id="PS50262">
    <property type="entry name" value="G_PROTEIN_RECEP_F1_2"/>
    <property type="match status" value="1"/>
</dbReference>
<keyword evidence="4 5" id="KW-0472">Membrane</keyword>
<keyword evidence="3 5" id="KW-1133">Transmembrane helix</keyword>
<dbReference type="PANTHER" id="PTHR47023">
    <property type="entry name" value="SEX PEPTIDE RECEPTOR"/>
    <property type="match status" value="1"/>
</dbReference>
<sequence length="425" mass="48808">MENFNNIHNAPGFNRTFDNAFSNSVNLDTILNITVANNVTNSTDSEVIVVDFRQFYKYGFEFILYGYFMPVWASMSIIMYALMITVFIRYGMTTKTHICLIAIAVCDSVSPIAPTSIWVYFFAIKKYSYYLPFEWCQIYHYTTEVIPQFFTYTSYFITIMMTVQRYIMVAHPFRADKLCSKTVVYVMIVFCFLTSVSIRLVHLFHYKYSETTVPGIDIANTTMQACTYSRPAWMPISFYKYLGFLMTAQTIIVGVIPCTVLVVSELLMIKAINVRSAKREAMTSKAKGQSKNDKNERRLTMITIFITAVTLFYMVPVVIIQVIDVLVLMFDLEIGDYNNLRTAIVVLNVLYWMCIPSNFLITCCLNSEFRCGIRNLFIKPESVHNTIISIVSLAKTQESVCNSETTESVNCNDTETVMDEQKTSM</sequence>
<evidence type="ECO:0000256" key="1">
    <source>
        <dbReference type="ARBA" id="ARBA00004370"/>
    </source>
</evidence>
<evidence type="ECO:0000256" key="2">
    <source>
        <dbReference type="ARBA" id="ARBA00022692"/>
    </source>
</evidence>
<name>A0A6J8CDX4_MYTCO</name>
<reference evidence="7 8" key="1">
    <citation type="submission" date="2020-06" db="EMBL/GenBank/DDBJ databases">
        <authorList>
            <person name="Li R."/>
            <person name="Bekaert M."/>
        </authorList>
    </citation>
    <scope>NUCLEOTIDE SEQUENCE [LARGE SCALE GENOMIC DNA]</scope>
    <source>
        <strain evidence="8">wild</strain>
    </source>
</reference>
<organism evidence="7 8">
    <name type="scientific">Mytilus coruscus</name>
    <name type="common">Sea mussel</name>
    <dbReference type="NCBI Taxonomy" id="42192"/>
    <lineage>
        <taxon>Eukaryota</taxon>
        <taxon>Metazoa</taxon>
        <taxon>Spiralia</taxon>
        <taxon>Lophotrochozoa</taxon>
        <taxon>Mollusca</taxon>
        <taxon>Bivalvia</taxon>
        <taxon>Autobranchia</taxon>
        <taxon>Pteriomorphia</taxon>
        <taxon>Mytilida</taxon>
        <taxon>Mytiloidea</taxon>
        <taxon>Mytilidae</taxon>
        <taxon>Mytilinae</taxon>
        <taxon>Mytilus</taxon>
    </lineage>
</organism>
<feature type="transmembrane region" description="Helical" evidence="5">
    <location>
        <begin position="343"/>
        <end position="365"/>
    </location>
</feature>
<dbReference type="GO" id="GO:0016020">
    <property type="term" value="C:membrane"/>
    <property type="evidence" value="ECO:0007669"/>
    <property type="project" value="UniProtKB-SubCell"/>
</dbReference>
<dbReference type="InterPro" id="IPR017452">
    <property type="entry name" value="GPCR_Rhodpsn_7TM"/>
</dbReference>
<dbReference type="InterPro" id="IPR053071">
    <property type="entry name" value="GPCR1-related_rcpt"/>
</dbReference>
<feature type="transmembrane region" description="Helical" evidence="5">
    <location>
        <begin position="299"/>
        <end position="323"/>
    </location>
</feature>
<dbReference type="Pfam" id="PF10324">
    <property type="entry name" value="7TM_GPCR_Srw"/>
    <property type="match status" value="1"/>
</dbReference>
<dbReference type="SUPFAM" id="SSF81321">
    <property type="entry name" value="Family A G protein-coupled receptor-like"/>
    <property type="match status" value="1"/>
</dbReference>
<dbReference type="OrthoDB" id="6078899at2759"/>
<feature type="transmembrane region" description="Helical" evidence="5">
    <location>
        <begin position="62"/>
        <end position="88"/>
    </location>
</feature>
<accession>A0A6J8CDX4</accession>
<evidence type="ECO:0000313" key="7">
    <source>
        <dbReference type="EMBL" id="CAC5394643.1"/>
    </source>
</evidence>
<dbReference type="InterPro" id="IPR019427">
    <property type="entry name" value="7TM_GPCR_serpentine_rcpt_Srw"/>
</dbReference>
<gene>
    <name evidence="7" type="ORF">MCOR_29372</name>
</gene>
<dbReference type="EMBL" id="CACVKT020005342">
    <property type="protein sequence ID" value="CAC5394643.1"/>
    <property type="molecule type" value="Genomic_DNA"/>
</dbReference>
<evidence type="ECO:0000313" key="8">
    <source>
        <dbReference type="Proteomes" id="UP000507470"/>
    </source>
</evidence>
<feature type="transmembrane region" description="Helical" evidence="5">
    <location>
        <begin position="100"/>
        <end position="123"/>
    </location>
</feature>
<dbReference type="AlphaFoldDB" id="A0A6J8CDX4"/>
<proteinExistence type="predicted"/>
<dbReference type="Proteomes" id="UP000507470">
    <property type="component" value="Unassembled WGS sequence"/>
</dbReference>
<feature type="domain" description="G-protein coupled receptors family 1 profile" evidence="6">
    <location>
        <begin position="79"/>
        <end position="362"/>
    </location>
</feature>
<evidence type="ECO:0000259" key="6">
    <source>
        <dbReference type="PROSITE" id="PS50262"/>
    </source>
</evidence>
<dbReference type="GO" id="GO:0008528">
    <property type="term" value="F:G protein-coupled peptide receptor activity"/>
    <property type="evidence" value="ECO:0007669"/>
    <property type="project" value="InterPro"/>
</dbReference>
<keyword evidence="2 5" id="KW-0812">Transmembrane</keyword>
<protein>
    <recommendedName>
        <fullName evidence="6">G-protein coupled receptors family 1 profile domain-containing protein</fullName>
    </recommendedName>
</protein>
<feature type="transmembrane region" description="Helical" evidence="5">
    <location>
        <begin position="241"/>
        <end position="269"/>
    </location>
</feature>
<keyword evidence="8" id="KW-1185">Reference proteome</keyword>
<evidence type="ECO:0000256" key="5">
    <source>
        <dbReference type="SAM" id="Phobius"/>
    </source>
</evidence>